<gene>
    <name evidence="3" type="ORF">GA0074696_3782</name>
</gene>
<evidence type="ECO:0008006" key="5">
    <source>
        <dbReference type="Google" id="ProtNLM"/>
    </source>
</evidence>
<feature type="compositionally biased region" description="Pro residues" evidence="1">
    <location>
        <begin position="665"/>
        <end position="689"/>
    </location>
</feature>
<evidence type="ECO:0000256" key="2">
    <source>
        <dbReference type="SAM" id="Phobius"/>
    </source>
</evidence>
<accession>A0A1C4YWA0</accession>
<dbReference type="EMBL" id="LT607410">
    <property type="protein sequence ID" value="SCF25049.1"/>
    <property type="molecule type" value="Genomic_DNA"/>
</dbReference>
<feature type="transmembrane region" description="Helical" evidence="2">
    <location>
        <begin position="272"/>
        <end position="292"/>
    </location>
</feature>
<protein>
    <recommendedName>
        <fullName evidence="5">4-amino-4-deoxy-L-arabinose transferase</fullName>
    </recommendedName>
</protein>
<evidence type="ECO:0000313" key="3">
    <source>
        <dbReference type="EMBL" id="SCF25049.1"/>
    </source>
</evidence>
<keyword evidence="2" id="KW-0472">Membrane</keyword>
<feature type="transmembrane region" description="Helical" evidence="2">
    <location>
        <begin position="435"/>
        <end position="452"/>
    </location>
</feature>
<dbReference type="AlphaFoldDB" id="A0A1C4YWA0"/>
<evidence type="ECO:0000313" key="4">
    <source>
        <dbReference type="Proteomes" id="UP000198228"/>
    </source>
</evidence>
<feature type="transmembrane region" description="Helical" evidence="2">
    <location>
        <begin position="323"/>
        <end position="353"/>
    </location>
</feature>
<dbReference type="Proteomes" id="UP000198228">
    <property type="component" value="Chromosome I"/>
</dbReference>
<feature type="transmembrane region" description="Helical" evidence="2">
    <location>
        <begin position="79"/>
        <end position="100"/>
    </location>
</feature>
<feature type="transmembrane region" description="Helical" evidence="2">
    <location>
        <begin position="106"/>
        <end position="124"/>
    </location>
</feature>
<feature type="transmembrane region" description="Helical" evidence="2">
    <location>
        <begin position="240"/>
        <end position="260"/>
    </location>
</feature>
<feature type="transmembrane region" description="Helical" evidence="2">
    <location>
        <begin position="56"/>
        <end position="72"/>
    </location>
</feature>
<feature type="transmembrane region" description="Helical" evidence="2">
    <location>
        <begin position="498"/>
        <end position="524"/>
    </location>
</feature>
<feature type="transmembrane region" description="Helical" evidence="2">
    <location>
        <begin position="299"/>
        <end position="317"/>
    </location>
</feature>
<feature type="transmembrane region" description="Helical" evidence="2">
    <location>
        <begin position="464"/>
        <end position="486"/>
    </location>
</feature>
<feature type="transmembrane region" description="Helical" evidence="2">
    <location>
        <begin position="365"/>
        <end position="386"/>
    </location>
</feature>
<organism evidence="3 4">
    <name type="scientific">Micromonospora purpureochromogenes</name>
    <dbReference type="NCBI Taxonomy" id="47872"/>
    <lineage>
        <taxon>Bacteria</taxon>
        <taxon>Bacillati</taxon>
        <taxon>Actinomycetota</taxon>
        <taxon>Actinomycetes</taxon>
        <taxon>Micromonosporales</taxon>
        <taxon>Micromonosporaceae</taxon>
        <taxon>Micromonospora</taxon>
    </lineage>
</organism>
<sequence>MSSELTVLEPPTTAVEDAHPPAPTRRPWRRGPVVLAALMAAWGVPAATHALHGGWLLPPLVLLATASVLRGGRTLLDRLVLALALLLGAATAGGLLFAVWPWGMRPVPLTGVALTVVVLAAAALRRRPRLPRPGRVDLFPVAGTAAMLTYLSAPWQRATDLADQLSILARGEDNWRHLALFDVVGRLGGYAFVDPAAAKDQILSQLLYYPQGWHLVTAMLDGFLTPVGAAPRGAAAVDHYAGWLMASFGLLVLVLLWAAHRIAGPVHPLHRIVLTVVVGALILGTQLPRLLVSGYPTEILGLALTVLLAALVGRPLANTREQVVLLAALLVAIGFTYYLFLPPAAALVLCWVLGHRREALRRWPTVLAVGLLTAPLALVAPLLGVLRAKQTEALAVNGGIEARTEAWRALIWLGGIIGVALLVQVRRADPTWRRWLLVAAIGVALPLGIAQYNTTSGVEPGYYFIKSTHLATALLVVGAAAVIRLLPVPRPGRSPRGIATTVAGVLTGVVVMAVAVTLCGVTGWHPSLLIANERTWTQRWVHQDLHLPSKEAWVCAAAAQRYPDLPDTTTIVLDRGPYRGYVETLCVDALHGTTARTEPGVYNLDFLEPERTDQIVRRVSGPIRFITADPRAERRVQRLIRKDPSLRHRISFVPLTVPECDVLPSEPPPVPGAPPATPEPPVPACPPTP</sequence>
<evidence type="ECO:0000256" key="1">
    <source>
        <dbReference type="SAM" id="MobiDB-lite"/>
    </source>
</evidence>
<keyword evidence="2" id="KW-0812">Transmembrane</keyword>
<feature type="region of interest" description="Disordered" evidence="1">
    <location>
        <begin position="661"/>
        <end position="689"/>
    </location>
</feature>
<feature type="transmembrane region" description="Helical" evidence="2">
    <location>
        <begin position="406"/>
        <end position="423"/>
    </location>
</feature>
<reference evidence="3 4" key="1">
    <citation type="submission" date="2016-06" db="EMBL/GenBank/DDBJ databases">
        <authorList>
            <person name="Kjaerup R.B."/>
            <person name="Dalgaard T.S."/>
            <person name="Juul-Madsen H.R."/>
        </authorList>
    </citation>
    <scope>NUCLEOTIDE SEQUENCE [LARGE SCALE GENOMIC DNA]</scope>
    <source>
        <strain evidence="3 4">DSM 43821</strain>
    </source>
</reference>
<keyword evidence="2" id="KW-1133">Transmembrane helix</keyword>
<name>A0A1C4YWA0_9ACTN</name>
<dbReference type="RefSeq" id="WP_197700751.1">
    <property type="nucleotide sequence ID" value="NZ_LT607410.1"/>
</dbReference>
<proteinExistence type="predicted"/>
<feature type="region of interest" description="Disordered" evidence="1">
    <location>
        <begin position="1"/>
        <end position="26"/>
    </location>
</feature>